<sequence>MRPTQPRWQVVCGVPPHMSTGLRITSRDVCQSVWMLRRPLFLRTPLAPEDWAMARQTATDLVWLIPYSIIMVIPMSPPGHVFAFSLLNRCFPGAKPSGFTMQRQDLDEMLDLATQKAPARAVQVAVATAAFLLVVAAAIKGH</sequence>
<accession>A0A7S3FEX0</accession>
<evidence type="ECO:0000313" key="2">
    <source>
        <dbReference type="EMBL" id="CAE0143804.1"/>
    </source>
</evidence>
<keyword evidence="1" id="KW-1133">Transmembrane helix</keyword>
<name>A0A7S3FEX0_9EUKA</name>
<keyword evidence="1" id="KW-0812">Transmembrane</keyword>
<keyword evidence="1" id="KW-0472">Membrane</keyword>
<protein>
    <submittedName>
        <fullName evidence="2">Uncharacterized protein</fullName>
    </submittedName>
</protein>
<dbReference type="EMBL" id="HBHX01063308">
    <property type="protein sequence ID" value="CAE0143804.1"/>
    <property type="molecule type" value="Transcribed_RNA"/>
</dbReference>
<feature type="transmembrane region" description="Helical" evidence="1">
    <location>
        <begin position="121"/>
        <end position="139"/>
    </location>
</feature>
<proteinExistence type="predicted"/>
<feature type="transmembrane region" description="Helical" evidence="1">
    <location>
        <begin position="61"/>
        <end position="87"/>
    </location>
</feature>
<reference evidence="2" key="1">
    <citation type="submission" date="2021-01" db="EMBL/GenBank/DDBJ databases">
        <authorList>
            <person name="Corre E."/>
            <person name="Pelletier E."/>
            <person name="Niang G."/>
            <person name="Scheremetjew M."/>
            <person name="Finn R."/>
            <person name="Kale V."/>
            <person name="Holt S."/>
            <person name="Cochrane G."/>
            <person name="Meng A."/>
            <person name="Brown T."/>
            <person name="Cohen L."/>
        </authorList>
    </citation>
    <scope>NUCLEOTIDE SEQUENCE</scope>
    <source>
        <strain evidence="2">CCMP281</strain>
    </source>
</reference>
<organism evidence="2">
    <name type="scientific">Haptolina ericina</name>
    <dbReference type="NCBI Taxonomy" id="156174"/>
    <lineage>
        <taxon>Eukaryota</taxon>
        <taxon>Haptista</taxon>
        <taxon>Haptophyta</taxon>
        <taxon>Prymnesiophyceae</taxon>
        <taxon>Prymnesiales</taxon>
        <taxon>Prymnesiaceae</taxon>
        <taxon>Haptolina</taxon>
    </lineage>
</organism>
<evidence type="ECO:0000256" key="1">
    <source>
        <dbReference type="SAM" id="Phobius"/>
    </source>
</evidence>
<dbReference type="AlphaFoldDB" id="A0A7S3FEX0"/>
<gene>
    <name evidence="2" type="ORF">HERI1096_LOCUS35011</name>
</gene>